<dbReference type="InterPro" id="IPR023772">
    <property type="entry name" value="DNA-bd_HTH_TetR-type_CS"/>
</dbReference>
<dbReference type="PANTHER" id="PTHR30055">
    <property type="entry name" value="HTH-TYPE TRANSCRIPTIONAL REGULATOR RUTR"/>
    <property type="match status" value="1"/>
</dbReference>
<dbReference type="Proteomes" id="UP000001353">
    <property type="component" value="Chromosome"/>
</dbReference>
<sequence length="205" mass="22978">MTVATLAIRKGRKFDQVLDGARDVFMADGFEGASVDEIARVANVSKATLYSYFPDKRLLFMEVATAECQRQARGAMDKIDMEASPQDVLAQTGQHFLRFITSDFGQKIFRICVAESERFPDLGQKFYNSGPAIFRTEMAAYFKHAEARGQLRMSDPLMAADQFGELCKSDVWPRLIFGVIDKVSEAEIIRVVDSAVETFMARYGA</sequence>
<proteinExistence type="predicted"/>
<dbReference type="RefSeq" id="WP_013964043.1">
    <property type="nucleotide sequence ID" value="NC_015730.1"/>
</dbReference>
<dbReference type="InterPro" id="IPR036271">
    <property type="entry name" value="Tet_transcr_reg_TetR-rel_C_sf"/>
</dbReference>
<dbReference type="PRINTS" id="PR00455">
    <property type="entry name" value="HTHTETR"/>
</dbReference>
<dbReference type="InterPro" id="IPR001647">
    <property type="entry name" value="HTH_TetR"/>
</dbReference>
<evidence type="ECO:0000256" key="4">
    <source>
        <dbReference type="PROSITE-ProRule" id="PRU00335"/>
    </source>
</evidence>
<evidence type="ECO:0000259" key="5">
    <source>
        <dbReference type="PROSITE" id="PS50977"/>
    </source>
</evidence>
<gene>
    <name evidence="6" type="ordered locus">RLO149_c042680</name>
</gene>
<dbReference type="GO" id="GO:0000976">
    <property type="term" value="F:transcription cis-regulatory region binding"/>
    <property type="evidence" value="ECO:0007669"/>
    <property type="project" value="TreeGrafter"/>
</dbReference>
<dbReference type="PANTHER" id="PTHR30055:SF146">
    <property type="entry name" value="HTH-TYPE TRANSCRIPTIONAL DUAL REGULATOR CECR"/>
    <property type="match status" value="1"/>
</dbReference>
<evidence type="ECO:0000256" key="3">
    <source>
        <dbReference type="ARBA" id="ARBA00023163"/>
    </source>
</evidence>
<evidence type="ECO:0000313" key="7">
    <source>
        <dbReference type="Proteomes" id="UP000001353"/>
    </source>
</evidence>
<dbReference type="Gene3D" id="1.10.10.60">
    <property type="entry name" value="Homeodomain-like"/>
    <property type="match status" value="1"/>
</dbReference>
<dbReference type="SUPFAM" id="SSF48498">
    <property type="entry name" value="Tetracyclin repressor-like, C-terminal domain"/>
    <property type="match status" value="1"/>
</dbReference>
<evidence type="ECO:0000256" key="1">
    <source>
        <dbReference type="ARBA" id="ARBA00023015"/>
    </source>
</evidence>
<evidence type="ECO:0000256" key="2">
    <source>
        <dbReference type="ARBA" id="ARBA00023125"/>
    </source>
</evidence>
<dbReference type="Pfam" id="PF00440">
    <property type="entry name" value="TetR_N"/>
    <property type="match status" value="1"/>
</dbReference>
<organism evidence="6 7">
    <name type="scientific">Roseobacter litoralis (strain ATCC 49566 / DSM 6996 / JCM 21268 / NBRC 15278 / OCh 149)</name>
    <dbReference type="NCBI Taxonomy" id="391595"/>
    <lineage>
        <taxon>Bacteria</taxon>
        <taxon>Pseudomonadati</taxon>
        <taxon>Pseudomonadota</taxon>
        <taxon>Alphaproteobacteria</taxon>
        <taxon>Rhodobacterales</taxon>
        <taxon>Roseobacteraceae</taxon>
        <taxon>Roseobacter</taxon>
    </lineage>
</organism>
<protein>
    <submittedName>
        <fullName evidence="6">HTH-type transcriptional regulator, TetR family</fullName>
    </submittedName>
</protein>
<dbReference type="HOGENOM" id="CLU_069356_27_0_5"/>
<keyword evidence="1" id="KW-0805">Transcription regulation</keyword>
<dbReference type="KEGG" id="rli:RLO149_c042680"/>
<dbReference type="SUPFAM" id="SSF46689">
    <property type="entry name" value="Homeodomain-like"/>
    <property type="match status" value="1"/>
</dbReference>
<name>F7ZHD6_ROSLO</name>
<evidence type="ECO:0000313" key="6">
    <source>
        <dbReference type="EMBL" id="AEI96164.1"/>
    </source>
</evidence>
<dbReference type="PROSITE" id="PS50977">
    <property type="entry name" value="HTH_TETR_2"/>
    <property type="match status" value="1"/>
</dbReference>
<keyword evidence="2 4" id="KW-0238">DNA-binding</keyword>
<dbReference type="STRING" id="391595.RLO149_c042680"/>
<dbReference type="PROSITE" id="PS01081">
    <property type="entry name" value="HTH_TETR_1"/>
    <property type="match status" value="1"/>
</dbReference>
<dbReference type="Pfam" id="PF14246">
    <property type="entry name" value="TetR_C_7"/>
    <property type="match status" value="1"/>
</dbReference>
<dbReference type="InterPro" id="IPR039536">
    <property type="entry name" value="TetR_C_Proteobacteria"/>
</dbReference>
<dbReference type="OrthoDB" id="9816431at2"/>
<keyword evidence="7" id="KW-1185">Reference proteome</keyword>
<feature type="domain" description="HTH tetR-type" evidence="5">
    <location>
        <begin position="11"/>
        <end position="71"/>
    </location>
</feature>
<dbReference type="AlphaFoldDB" id="F7ZHD6"/>
<dbReference type="eggNOG" id="COG1309">
    <property type="taxonomic scope" value="Bacteria"/>
</dbReference>
<dbReference type="InterPro" id="IPR050109">
    <property type="entry name" value="HTH-type_TetR-like_transc_reg"/>
</dbReference>
<dbReference type="FunFam" id="1.10.10.60:FF:000141">
    <property type="entry name" value="TetR family transcriptional regulator"/>
    <property type="match status" value="1"/>
</dbReference>
<dbReference type="Gene3D" id="1.10.357.10">
    <property type="entry name" value="Tetracycline Repressor, domain 2"/>
    <property type="match status" value="1"/>
</dbReference>
<keyword evidence="3" id="KW-0804">Transcription</keyword>
<dbReference type="EMBL" id="CP002623">
    <property type="protein sequence ID" value="AEI96164.1"/>
    <property type="molecule type" value="Genomic_DNA"/>
</dbReference>
<accession>F7ZHD6</accession>
<dbReference type="GO" id="GO:0003700">
    <property type="term" value="F:DNA-binding transcription factor activity"/>
    <property type="evidence" value="ECO:0007669"/>
    <property type="project" value="TreeGrafter"/>
</dbReference>
<reference evidence="6 7" key="1">
    <citation type="journal article" date="2011" name="BMC Genomics">
        <title>Comparative genome analysis and genome-guided physiological analysis of Roseobacter litoralis.</title>
        <authorList>
            <person name="Kalhoefer D."/>
            <person name="Thole S."/>
            <person name="Voget S."/>
            <person name="Lehmann R."/>
            <person name="Liesegang H."/>
            <person name="Wollher A."/>
            <person name="Daniel R."/>
            <person name="Simon M."/>
            <person name="Brinkhoff T."/>
        </authorList>
    </citation>
    <scope>NUCLEOTIDE SEQUENCE [LARGE SCALE GENOMIC DNA]</scope>
    <source>
        <strain evidence="7">ATCC 49566 / DSM 6996 / JCM 21268 / NBRC 15278 / OCh 149</strain>
    </source>
</reference>
<feature type="DNA-binding region" description="H-T-H motif" evidence="4">
    <location>
        <begin position="34"/>
        <end position="53"/>
    </location>
</feature>
<dbReference type="InterPro" id="IPR009057">
    <property type="entry name" value="Homeodomain-like_sf"/>
</dbReference>